<dbReference type="EMBL" id="JTAI01000007">
    <property type="protein sequence ID" value="PPS97850.1"/>
    <property type="molecule type" value="Genomic_DNA"/>
</dbReference>
<dbReference type="VEuPathDB" id="CryptoDB:CHUDEA6_1930"/>
<proteinExistence type="predicted"/>
<dbReference type="Proteomes" id="UP001429100">
    <property type="component" value="Unassembled WGS sequence"/>
</dbReference>
<evidence type="ECO:0000313" key="5">
    <source>
        <dbReference type="Proteomes" id="UP001429100"/>
    </source>
</evidence>
<dbReference type="VEuPathDB" id="CryptoDB:Chro.60228"/>
<feature type="region of interest" description="Disordered" evidence="2">
    <location>
        <begin position="584"/>
        <end position="604"/>
    </location>
</feature>
<sequence>MPNVSITIKETAIHSIEYFEELLNNLKNENVDFIPIKDTKIFLSSKIDIDVDSFLSKSKHFLISPNFISFIEFWRLYEEMLKHSGVYNFLHNFDGILNGMVYLRDRIIDESVAHKRVSDLTKISISNTSSEPIKGIGITIAQIHLIILEIISKNICNDSSSIYWQDVLNQIPQDGNSNMFLEFIDISNSILQWLKEYLNNFSQTSICSTNTIVTRLLSIKEETNHSYGNNDMNNDSEKVISNYKSKKMEEKAEFEIHCDLLNENEMSELYIDSFESLPWKGQTMFSNFRELQISLQSILERVILHSDEGRNNLFLKRDEIIIRKISHMITELEDYLYSQFDILNKERNKSEKMEIENKNLKKQLKTAIEESEEYKFEIQNSINQKNIYEKELEHLISQKNRLSNDLISFKEENKSLERKYEGLLYNYNELKEKHDILCEENQQLINEINKYKEENKIGSIERKKNENNSYLELDQNIIMSLGHKANDLIYHSMEIKNIDCENNIKENSNYTKKGNLYKYPAIIKTIPDFLESSIQMPISCRSYREKVGYFPEKTTDKELRIVNVVSPVAENKFENFLIQKQKKDTHKQKKNLSKTKNEMGCMLQ</sequence>
<reference evidence="4 5" key="3">
    <citation type="submission" date="2017-10" db="EMBL/GenBank/DDBJ databases">
        <title>Consistent, comparative and evidence-based genome annotation and re-annotation for the closely-related species, Cryptosporidium parvum, C. hominis and C. tyzzeri.</title>
        <authorList>
            <person name="Baptista R.P."/>
            <person name="Li Y."/>
            <person name="Sateriale A."/>
            <person name="Striepen B."/>
            <person name="Kissinger J.C."/>
        </authorList>
    </citation>
    <scope>NUCLEOTIDE SEQUENCE [LARGE SCALE GENOMIC DNA]</scope>
    <source>
        <strain evidence="4">30976</strain>
    </source>
</reference>
<evidence type="ECO:0000256" key="2">
    <source>
        <dbReference type="SAM" id="MobiDB-lite"/>
    </source>
</evidence>
<gene>
    <name evidence="3" type="ORF">CHUDEA6_1930</name>
    <name evidence="4" type="ORF">GY17_00000197</name>
</gene>
<organism evidence="3">
    <name type="scientific">Cryptosporidium hominis</name>
    <dbReference type="NCBI Taxonomy" id="237895"/>
    <lineage>
        <taxon>Eukaryota</taxon>
        <taxon>Sar</taxon>
        <taxon>Alveolata</taxon>
        <taxon>Apicomplexa</taxon>
        <taxon>Conoidasida</taxon>
        <taxon>Coccidia</taxon>
        <taxon>Eucoccidiorida</taxon>
        <taxon>Eimeriorina</taxon>
        <taxon>Cryptosporidiidae</taxon>
        <taxon>Cryptosporidium</taxon>
    </lineage>
</organism>
<evidence type="ECO:0000313" key="3">
    <source>
        <dbReference type="EMBL" id="CUV06618.1"/>
    </source>
</evidence>
<protein>
    <submittedName>
        <fullName evidence="3">Uncharacterized protein</fullName>
    </submittedName>
</protein>
<dbReference type="EMBL" id="LN877952">
    <property type="protein sequence ID" value="CUV06618.1"/>
    <property type="molecule type" value="Genomic_DNA"/>
</dbReference>
<keyword evidence="5" id="KW-1185">Reference proteome</keyword>
<evidence type="ECO:0000313" key="4">
    <source>
        <dbReference type="EMBL" id="PPS97850.1"/>
    </source>
</evidence>
<name>A0A0S4TH47_CRYHO</name>
<keyword evidence="1" id="KW-0175">Coiled coil</keyword>
<evidence type="ECO:0000256" key="1">
    <source>
        <dbReference type="SAM" id="Coils"/>
    </source>
</evidence>
<reference evidence="3" key="2">
    <citation type="submission" date="2015-08" db="EMBL/GenBank/DDBJ databases">
        <authorList>
            <person name="Babu N.S."/>
            <person name="Beckwith C.J."/>
            <person name="Beseler K.G."/>
            <person name="Brison A."/>
            <person name="Carone J.V."/>
            <person name="Caskin T.P."/>
            <person name="Diamond M."/>
            <person name="Durham M.E."/>
            <person name="Foxe J.M."/>
            <person name="Go M."/>
            <person name="Henderson B.A."/>
            <person name="Jones I.B."/>
            <person name="McGettigan J.A."/>
            <person name="Micheletti S.J."/>
            <person name="Nasrallah M.E."/>
            <person name="Ortiz D."/>
            <person name="Piller C.R."/>
            <person name="Privatt S.R."/>
            <person name="Schneider S.L."/>
            <person name="Sharp S."/>
            <person name="Smith T.C."/>
            <person name="Stanton J.D."/>
            <person name="Ullery H.E."/>
            <person name="Wilson R.J."/>
            <person name="Serrano M.G."/>
            <person name="Buck G."/>
            <person name="Lee V."/>
            <person name="Wang Y."/>
            <person name="Carvalho R."/>
            <person name="Voegtly L."/>
            <person name="Shi R."/>
            <person name="Duckworth R."/>
            <person name="Johnson A."/>
            <person name="Loviza R."/>
            <person name="Walstead R."/>
            <person name="Shah Z."/>
            <person name="Kiflezghi M."/>
            <person name="Wade K."/>
            <person name="Ball S.L."/>
            <person name="Bradley K.W."/>
            <person name="Asai D.J."/>
            <person name="Bowman C.A."/>
            <person name="Russell D.A."/>
            <person name="Pope W.H."/>
            <person name="Jacobs-Sera D."/>
            <person name="Hendrix R.W."/>
            <person name="Hatfull G.F."/>
        </authorList>
    </citation>
    <scope>NUCLEOTIDE SEQUENCE [LARGE SCALE GENOMIC DNA]</scope>
</reference>
<feature type="compositionally biased region" description="Basic residues" evidence="2">
    <location>
        <begin position="584"/>
        <end position="593"/>
    </location>
</feature>
<dbReference type="VEuPathDB" id="CryptoDB:ChTU502y2012_406g0675"/>
<accession>A0A0S4TH47</accession>
<feature type="coiled-coil region" evidence="1">
    <location>
        <begin position="343"/>
        <end position="461"/>
    </location>
</feature>
<dbReference type="VEuPathDB" id="CryptoDB:GY17_00000197"/>
<reference evidence="4 5" key="1">
    <citation type="submission" date="2014-11" db="EMBL/GenBank/DDBJ databases">
        <title>Comparative genomic analysis of Cryptosporidium hominis reveals occurrence of genetic recombination in virulent subtypes.</title>
        <authorList>
            <person name="Guo Y."/>
            <person name="Tang K."/>
            <person name="Frace M."/>
            <person name="Li N."/>
            <person name="Roellig D.M."/>
            <person name="Sammons S."/>
            <person name="Knipe K."/>
            <person name="Rowe L."/>
            <person name="Feng Y."/>
            <person name="Xiao L."/>
        </authorList>
    </citation>
    <scope>NUCLEOTIDE SEQUENCE [LARGE SCALE GENOMIC DNA]</scope>
    <source>
        <strain evidence="4">30976</strain>
    </source>
</reference>
<dbReference type="Proteomes" id="UP000199752">
    <property type="component" value="Chromosome 6"/>
</dbReference>
<dbReference type="AlphaFoldDB" id="A0A0S4TH47"/>